<evidence type="ECO:0000313" key="2">
    <source>
        <dbReference type="EMBL" id="TDG49880.1"/>
    </source>
</evidence>
<sequence>MTSKTSDDNSSSNNSNNNNSNDSTSSSIDRESHIEDRQRSAPTPPVALQPRSYDHNDAAQAAVARNDVDDEDDSAMTIFMSNSNSNNSNSNNAVELALQNVSCLSSSARAEPQQHDDDEQQLLPRLAKKYHGCNLAACTLVAAQIIINDLVAIGNAIAMAIAIAIGIPTAPSACPSGRPSVCLSLD</sequence>
<comment type="caution">
    <text evidence="2">The sequence shown here is derived from an EMBL/GenBank/DDBJ whole genome shotgun (WGS) entry which is preliminary data.</text>
</comment>
<protein>
    <submittedName>
        <fullName evidence="2">Uncharacterized protein</fullName>
    </submittedName>
</protein>
<dbReference type="AlphaFoldDB" id="A0A484BPA5"/>
<dbReference type="EMBL" id="LSRL02000019">
    <property type="protein sequence ID" value="TDG49880.1"/>
    <property type="molecule type" value="Genomic_DNA"/>
</dbReference>
<keyword evidence="3" id="KW-1185">Reference proteome</keyword>
<evidence type="ECO:0000313" key="3">
    <source>
        <dbReference type="Proteomes" id="UP000295192"/>
    </source>
</evidence>
<organism evidence="2 3">
    <name type="scientific">Drosophila navojoa</name>
    <name type="common">Fruit fly</name>
    <dbReference type="NCBI Taxonomy" id="7232"/>
    <lineage>
        <taxon>Eukaryota</taxon>
        <taxon>Metazoa</taxon>
        <taxon>Ecdysozoa</taxon>
        <taxon>Arthropoda</taxon>
        <taxon>Hexapoda</taxon>
        <taxon>Insecta</taxon>
        <taxon>Pterygota</taxon>
        <taxon>Neoptera</taxon>
        <taxon>Endopterygota</taxon>
        <taxon>Diptera</taxon>
        <taxon>Brachycera</taxon>
        <taxon>Muscomorpha</taxon>
        <taxon>Ephydroidea</taxon>
        <taxon>Drosophilidae</taxon>
        <taxon>Drosophila</taxon>
    </lineage>
</organism>
<feature type="compositionally biased region" description="Basic and acidic residues" evidence="1">
    <location>
        <begin position="28"/>
        <end position="39"/>
    </location>
</feature>
<proteinExistence type="predicted"/>
<gene>
    <name evidence="2" type="ORF">AWZ03_003656</name>
</gene>
<reference evidence="2 3" key="1">
    <citation type="journal article" date="2019" name="J. Hered.">
        <title>An Improved Genome Assembly for Drosophila navojoa, the Basal Species in the mojavensis Cluster.</title>
        <authorList>
            <person name="Vanderlinde T."/>
            <person name="Dupim E.G."/>
            <person name="Nazario-Yepiz N.O."/>
            <person name="Carvalho A.B."/>
        </authorList>
    </citation>
    <scope>NUCLEOTIDE SEQUENCE [LARGE SCALE GENOMIC DNA]</scope>
    <source>
        <strain evidence="2">Navoj_Jal97</strain>
        <tissue evidence="2">Whole organism</tissue>
    </source>
</reference>
<accession>A0A484BPA5</accession>
<evidence type="ECO:0000256" key="1">
    <source>
        <dbReference type="SAM" id="MobiDB-lite"/>
    </source>
</evidence>
<feature type="compositionally biased region" description="Low complexity" evidence="1">
    <location>
        <begin position="1"/>
        <end position="27"/>
    </location>
</feature>
<feature type="region of interest" description="Disordered" evidence="1">
    <location>
        <begin position="1"/>
        <end position="61"/>
    </location>
</feature>
<name>A0A484BPA5_DRONA</name>
<dbReference type="Proteomes" id="UP000295192">
    <property type="component" value="Unassembled WGS sequence"/>
</dbReference>